<feature type="compositionally biased region" description="Basic and acidic residues" evidence="11">
    <location>
        <begin position="790"/>
        <end position="799"/>
    </location>
</feature>
<dbReference type="Pfam" id="PF00147">
    <property type="entry name" value="Fibrinogen_C"/>
    <property type="match status" value="1"/>
</dbReference>
<dbReference type="Pfam" id="PF23106">
    <property type="entry name" value="EGF_Teneurin"/>
    <property type="match status" value="1"/>
</dbReference>
<comment type="caution">
    <text evidence="15">The sequence shown here is derived from an EMBL/GenBank/DDBJ whole genome shotgun (WGS) entry which is preliminary data.</text>
</comment>
<feature type="domain" description="Fibrinogen C-terminal" evidence="14">
    <location>
        <begin position="1240"/>
        <end position="1455"/>
    </location>
</feature>
<dbReference type="InterPro" id="IPR014716">
    <property type="entry name" value="Fibrinogen_a/b/g_C_1"/>
</dbReference>
<feature type="chain" id="PRO_5041722031" description="Tenascin" evidence="12">
    <location>
        <begin position="20"/>
        <end position="1462"/>
    </location>
</feature>
<keyword evidence="16" id="KW-1185">Reference proteome</keyword>
<feature type="region of interest" description="Disordered" evidence="11">
    <location>
        <begin position="651"/>
        <end position="799"/>
    </location>
</feature>
<gene>
    <name evidence="15" type="ORF">Q5P01_011099</name>
</gene>
<sequence length="1462" mass="157662">MLFTIGLLLLLTPFPSIQTTTNEKRESTGSDVTKPNAVFPLSKQKSTAVLAKKTVPSALKPNTVNQTVSPTPATNQKPPTVNTTTTTKSKLNPSVIRTTPLPTVKATTPSGTVTNKDKHIPSVNQTAVIKSHSTNDVKNPKDKSAPNPVQTALSMPAKAVKSAATDKHNVTESANWTPVIRAQSSSIKSIKDKHQPLVNQTVSVKLPSSSEARAKKDNPTPTGTPNVQAQPTKSASTSGVKSAKEKLQPSVNSTVLVKSDSTNEVGASKDKPAPAGTSAKSTSVSGEKTVKEKLRPSVNQTVSDKSPSGSEVKSKKDKDAITGTPNVQSQSTKSASTSGGKTQLSVNQTLPLKDSEPKSTKDKPAPAGTPNNQSPSKKPVSGSGAKTSKEKLHPSFNETVSEKLPLTSAGKIAKDKAALILNQNIQATSTNSATASGAKTIKNKPKASVNETALAKPPLIKANKPALSAVQTGLSTPAKAVNASGSSSDKDKVTASANRTAVIKTPETTRENPNLSKPLKVVISNDCASSNTKEQELKLQPGAPLVMTHKISLLPSSCTGECETEMAALKGRVARLEREMSLIKEKCPCSGNCPDDCSGNGECEKGKCVCHQGFMGLDCKTVKGKTKENTQEKTTKVEHTPKKKTEVLKPKVATNAKPDIVRTQAKQDASGKKITTEASSNATKTSRPTVGQAFLKYDGRKLEEVRKGKPTDKPDQLKDEPHSNVTQTIEKKSNGTTISSKGLGPNKTKTGKETVEQSSLAEKNVRQSSEDKRSKTDKVDTTNVQSADNRNTDAVRFGKEKVTQESQYVVNPTVPSTSAKAQVLQNKTTVQGSVEGRGIGGSGLGSVRVVNISSYSFTITWLAPQGMFKNFTVIRREPRSEGDEDDNEEAEEEAPEAEKTPVAKNSTEVPVQTESTDTVGKTDPPRSKADTKRISIVVPGSVRSVEFSNLRANTRYTLQIYGSATEKRSKIHRVTAVTASHRHSFSNVTESSFSVSWSKPKTTFTGFRVTYTHTVTGESHFVTVDSRRSHVTLSKLSAGSSYIISVTATQGRTQSDALTSVITTVPAPPTHLQVVSVTDTRAVLRWTPSLGKVDRFIISYESSKTPNVTVTVMLSGNSVEHQLRGLQRGTLYTVKVLSQKDSLQSAAVSTTFTTASVVKASDVGPRSAVITWRSPTVVYHSYRVTYQVAGEEKKEVVLDPTITEYKMMGLLPMSRYLVLVQGERNGQYTSVVTSEFITGKLRFPFPTECSQELLNGVVQSGEADIYPQGKEGQAVRVYCDMETDGGGWTVFQRRMNGKTDFYRTWSEYSTGFGNLSEEFWLGNELLHNLTGVTPVSLRVDMQFRNVSAYAHYANFSVESEQKHFALSVSGYTGTAGDSMKYHNGRPFSTRDKDPDSLGIHCAKAYMGGWWYKNCYKTNLNGLYGMNSNNQGIVWIDWKGKDSSIPFTEMKLRPSRFSPATHG</sequence>
<feature type="compositionally biased region" description="Polar residues" evidence="11">
    <location>
        <begin position="297"/>
        <end position="311"/>
    </location>
</feature>
<dbReference type="GO" id="GO:0030155">
    <property type="term" value="P:regulation of cell adhesion"/>
    <property type="evidence" value="ECO:0007669"/>
    <property type="project" value="TreeGrafter"/>
</dbReference>
<evidence type="ECO:0000313" key="15">
    <source>
        <dbReference type="EMBL" id="KAK2844440.1"/>
    </source>
</evidence>
<dbReference type="InterPro" id="IPR050991">
    <property type="entry name" value="ECM_Regulatory_Proteins"/>
</dbReference>
<feature type="signal peptide" evidence="12">
    <location>
        <begin position="1"/>
        <end position="19"/>
    </location>
</feature>
<evidence type="ECO:0000256" key="12">
    <source>
        <dbReference type="SAM" id="SignalP"/>
    </source>
</evidence>
<feature type="compositionally biased region" description="Polar residues" evidence="11">
    <location>
        <begin position="249"/>
        <end position="265"/>
    </location>
</feature>
<dbReference type="InterPro" id="IPR013783">
    <property type="entry name" value="Ig-like_fold"/>
</dbReference>
<feature type="region of interest" description="Disordered" evidence="11">
    <location>
        <begin position="125"/>
        <end position="149"/>
    </location>
</feature>
<dbReference type="NCBIfam" id="NF040941">
    <property type="entry name" value="GGGWT_bact"/>
    <property type="match status" value="1"/>
</dbReference>
<comment type="subcellular location">
    <subcellularLocation>
        <location evidence="1">Secreted</location>
        <location evidence="1">Extracellular space</location>
        <location evidence="1">Extracellular matrix</location>
    </subcellularLocation>
</comment>
<feature type="compositionally biased region" description="Polar residues" evidence="11">
    <location>
        <begin position="219"/>
        <end position="240"/>
    </location>
</feature>
<keyword evidence="5" id="KW-0245">EGF-like domain</keyword>
<dbReference type="InterPro" id="IPR036116">
    <property type="entry name" value="FN3_sf"/>
</dbReference>
<feature type="compositionally biased region" description="Polar residues" evidence="11">
    <location>
        <begin position="61"/>
        <end position="73"/>
    </location>
</feature>
<keyword evidence="3" id="KW-0964">Secreted</keyword>
<keyword evidence="4" id="KW-0272">Extracellular matrix</keyword>
<dbReference type="CDD" id="cd00087">
    <property type="entry name" value="FReD"/>
    <property type="match status" value="1"/>
</dbReference>
<accession>A0AA88MSR1</accession>
<evidence type="ECO:0000256" key="1">
    <source>
        <dbReference type="ARBA" id="ARBA00004498"/>
    </source>
</evidence>
<dbReference type="PANTHER" id="PTHR46708:SF1">
    <property type="entry name" value="TENASCIN"/>
    <property type="match status" value="1"/>
</dbReference>
<feature type="compositionally biased region" description="Polar residues" evidence="11">
    <location>
        <begin position="723"/>
        <end position="740"/>
    </location>
</feature>
<evidence type="ECO:0000256" key="3">
    <source>
        <dbReference type="ARBA" id="ARBA00022525"/>
    </source>
</evidence>
<keyword evidence="10" id="KW-0175">Coiled coil</keyword>
<feature type="compositionally biased region" description="Low complexity" evidence="11">
    <location>
        <begin position="74"/>
        <end position="88"/>
    </location>
</feature>
<evidence type="ECO:0000256" key="6">
    <source>
        <dbReference type="ARBA" id="ARBA00022729"/>
    </source>
</evidence>
<evidence type="ECO:0000256" key="5">
    <source>
        <dbReference type="ARBA" id="ARBA00022536"/>
    </source>
</evidence>
<evidence type="ECO:0000256" key="11">
    <source>
        <dbReference type="SAM" id="MobiDB-lite"/>
    </source>
</evidence>
<dbReference type="GO" id="GO:0005615">
    <property type="term" value="C:extracellular space"/>
    <property type="evidence" value="ECO:0007669"/>
    <property type="project" value="TreeGrafter"/>
</dbReference>
<dbReference type="SUPFAM" id="SSF56496">
    <property type="entry name" value="Fibrinogen C-terminal domain-like"/>
    <property type="match status" value="1"/>
</dbReference>
<feature type="region of interest" description="Disordered" evidence="11">
    <location>
        <begin position="61"/>
        <end position="88"/>
    </location>
</feature>
<evidence type="ECO:0000256" key="2">
    <source>
        <dbReference type="ARBA" id="ARBA00008673"/>
    </source>
</evidence>
<dbReference type="SUPFAM" id="SSF49265">
    <property type="entry name" value="Fibronectin type III"/>
    <property type="match status" value="4"/>
</dbReference>
<dbReference type="SMART" id="SM00060">
    <property type="entry name" value="FN3"/>
    <property type="match status" value="4"/>
</dbReference>
<feature type="compositionally biased region" description="Basic and acidic residues" evidence="11">
    <location>
        <begin position="353"/>
        <end position="364"/>
    </location>
</feature>
<proteinExistence type="inferred from homology"/>
<dbReference type="Gene3D" id="3.90.215.10">
    <property type="entry name" value="Gamma Fibrinogen, chain A, domain 1"/>
    <property type="match status" value="1"/>
</dbReference>
<dbReference type="InterPro" id="IPR002181">
    <property type="entry name" value="Fibrinogen_a/b/g_C_dom"/>
</dbReference>
<comment type="similarity">
    <text evidence="2">Belongs to the tenascin family.</text>
</comment>
<dbReference type="PANTHER" id="PTHR46708">
    <property type="entry name" value="TENASCIN"/>
    <property type="match status" value="1"/>
</dbReference>
<dbReference type="InterPro" id="IPR036056">
    <property type="entry name" value="Fibrinogen-like_C"/>
</dbReference>
<feature type="region of interest" description="Disordered" evidence="11">
    <location>
        <begin position="479"/>
        <end position="498"/>
    </location>
</feature>
<keyword evidence="7" id="KW-0677">Repeat</keyword>
<feature type="compositionally biased region" description="Basic and acidic residues" evidence="11">
    <location>
        <begin position="697"/>
        <end position="722"/>
    </location>
</feature>
<dbReference type="InterPro" id="IPR003961">
    <property type="entry name" value="FN3_dom"/>
</dbReference>
<feature type="region of interest" description="Disordered" evidence="11">
    <location>
        <begin position="187"/>
        <end position="400"/>
    </location>
</feature>
<evidence type="ECO:0000259" key="13">
    <source>
        <dbReference type="PROSITE" id="PS50853"/>
    </source>
</evidence>
<evidence type="ECO:0008006" key="17">
    <source>
        <dbReference type="Google" id="ProtNLM"/>
    </source>
</evidence>
<dbReference type="Gene3D" id="2.60.40.10">
    <property type="entry name" value="Immunoglobulins"/>
    <property type="match status" value="4"/>
</dbReference>
<evidence type="ECO:0000256" key="9">
    <source>
        <dbReference type="ARBA" id="ARBA00023180"/>
    </source>
</evidence>
<feature type="compositionally biased region" description="Polar residues" evidence="11">
    <location>
        <begin position="903"/>
        <end position="919"/>
    </location>
</feature>
<feature type="compositionally biased region" description="Low complexity" evidence="11">
    <location>
        <begin position="328"/>
        <end position="343"/>
    </location>
</feature>
<dbReference type="PROSITE" id="PS51406">
    <property type="entry name" value="FIBRINOGEN_C_2"/>
    <property type="match status" value="1"/>
</dbReference>
<keyword evidence="9" id="KW-0325">Glycoprotein</keyword>
<feature type="compositionally biased region" description="Polar residues" evidence="11">
    <location>
        <begin position="676"/>
        <end position="689"/>
    </location>
</feature>
<dbReference type="Gene3D" id="2.10.25.10">
    <property type="entry name" value="Laminin"/>
    <property type="match status" value="1"/>
</dbReference>
<dbReference type="SMART" id="SM00186">
    <property type="entry name" value="FBG"/>
    <property type="match status" value="1"/>
</dbReference>
<dbReference type="Pfam" id="PF00041">
    <property type="entry name" value="fn3"/>
    <property type="match status" value="4"/>
</dbReference>
<feature type="compositionally biased region" description="Acidic residues" evidence="11">
    <location>
        <begin position="882"/>
        <end position="895"/>
    </location>
</feature>
<evidence type="ECO:0000256" key="10">
    <source>
        <dbReference type="SAM" id="Coils"/>
    </source>
</evidence>
<organism evidence="15 16">
    <name type="scientific">Channa striata</name>
    <name type="common">Snakehead murrel</name>
    <name type="synonym">Ophicephalus striatus</name>
    <dbReference type="NCBI Taxonomy" id="64152"/>
    <lineage>
        <taxon>Eukaryota</taxon>
        <taxon>Metazoa</taxon>
        <taxon>Chordata</taxon>
        <taxon>Craniata</taxon>
        <taxon>Vertebrata</taxon>
        <taxon>Euteleostomi</taxon>
        <taxon>Actinopterygii</taxon>
        <taxon>Neopterygii</taxon>
        <taxon>Teleostei</taxon>
        <taxon>Neoteleostei</taxon>
        <taxon>Acanthomorphata</taxon>
        <taxon>Anabantaria</taxon>
        <taxon>Anabantiformes</taxon>
        <taxon>Channoidei</taxon>
        <taxon>Channidae</taxon>
        <taxon>Channa</taxon>
    </lineage>
</organism>
<evidence type="ECO:0000256" key="4">
    <source>
        <dbReference type="ARBA" id="ARBA00022530"/>
    </source>
</evidence>
<name>A0AA88MSR1_CHASR</name>
<dbReference type="Proteomes" id="UP001187415">
    <property type="component" value="Unassembled WGS sequence"/>
</dbReference>
<evidence type="ECO:0000256" key="8">
    <source>
        <dbReference type="ARBA" id="ARBA00023157"/>
    </source>
</evidence>
<protein>
    <recommendedName>
        <fullName evidence="17">Tenascin</fullName>
    </recommendedName>
</protein>
<dbReference type="EMBL" id="JAUPFM010000008">
    <property type="protein sequence ID" value="KAK2844440.1"/>
    <property type="molecule type" value="Genomic_DNA"/>
</dbReference>
<feature type="compositionally biased region" description="Basic and acidic residues" evidence="11">
    <location>
        <begin position="133"/>
        <end position="144"/>
    </location>
</feature>
<evidence type="ECO:0000259" key="14">
    <source>
        <dbReference type="PROSITE" id="PS51406"/>
    </source>
</evidence>
<evidence type="ECO:0000256" key="7">
    <source>
        <dbReference type="ARBA" id="ARBA00022737"/>
    </source>
</evidence>
<feature type="compositionally biased region" description="Polar residues" evidence="11">
    <location>
        <begin position="197"/>
        <end position="211"/>
    </location>
</feature>
<feature type="domain" description="Fibronectin type-III" evidence="13">
    <location>
        <begin position="1068"/>
        <end position="1160"/>
    </location>
</feature>
<dbReference type="GO" id="GO:0031175">
    <property type="term" value="P:neuron projection development"/>
    <property type="evidence" value="ECO:0007669"/>
    <property type="project" value="TreeGrafter"/>
</dbReference>
<dbReference type="PROSITE" id="PS50853">
    <property type="entry name" value="FN3"/>
    <property type="match status" value="2"/>
</dbReference>
<keyword evidence="6 12" id="KW-0732">Signal</keyword>
<dbReference type="CDD" id="cd00063">
    <property type="entry name" value="FN3"/>
    <property type="match status" value="3"/>
</dbReference>
<feature type="domain" description="Fibronectin type-III" evidence="13">
    <location>
        <begin position="978"/>
        <end position="1067"/>
    </location>
</feature>
<feature type="coiled-coil region" evidence="10">
    <location>
        <begin position="559"/>
        <end position="586"/>
    </location>
</feature>
<feature type="region of interest" description="Disordered" evidence="11">
    <location>
        <begin position="878"/>
        <end position="930"/>
    </location>
</feature>
<reference evidence="15" key="1">
    <citation type="submission" date="2023-07" db="EMBL/GenBank/DDBJ databases">
        <title>Chromosome-level Genome Assembly of Striped Snakehead (Channa striata).</title>
        <authorList>
            <person name="Liu H."/>
        </authorList>
    </citation>
    <scope>NUCLEOTIDE SEQUENCE</scope>
    <source>
        <strain evidence="15">Gz</strain>
        <tissue evidence="15">Muscle</tissue>
    </source>
</reference>
<feature type="compositionally biased region" description="Basic and acidic residues" evidence="11">
    <location>
        <begin position="763"/>
        <end position="780"/>
    </location>
</feature>
<dbReference type="FunFam" id="3.90.215.10:FF:000001">
    <property type="entry name" value="Tenascin isoform 1"/>
    <property type="match status" value="1"/>
</dbReference>
<keyword evidence="8" id="KW-1015">Disulfide bond</keyword>
<dbReference type="FunFam" id="2.10.25.10:FF:000001">
    <property type="entry name" value="Tenascin C"/>
    <property type="match status" value="1"/>
</dbReference>
<evidence type="ECO:0000313" key="16">
    <source>
        <dbReference type="Proteomes" id="UP001187415"/>
    </source>
</evidence>